<name>A0ABP9BTJ9_9GAMM</name>
<feature type="domain" description="AB hydrolase-1" evidence="2">
    <location>
        <begin position="19"/>
        <end position="269"/>
    </location>
</feature>
<evidence type="ECO:0000313" key="4">
    <source>
        <dbReference type="Proteomes" id="UP001499959"/>
    </source>
</evidence>
<dbReference type="EMBL" id="BAABJE010000014">
    <property type="protein sequence ID" value="GAA4799023.1"/>
    <property type="molecule type" value="Genomic_DNA"/>
</dbReference>
<reference evidence="4" key="1">
    <citation type="journal article" date="2019" name="Int. J. Syst. Evol. Microbiol.">
        <title>The Global Catalogue of Microorganisms (GCM) 10K type strain sequencing project: providing services to taxonomists for standard genome sequencing and annotation.</title>
        <authorList>
            <consortium name="The Broad Institute Genomics Platform"/>
            <consortium name="The Broad Institute Genome Sequencing Center for Infectious Disease"/>
            <person name="Wu L."/>
            <person name="Ma J."/>
        </authorList>
    </citation>
    <scope>NUCLEOTIDE SEQUENCE [LARGE SCALE GENOMIC DNA]</scope>
    <source>
        <strain evidence="4">JCM 18204</strain>
    </source>
</reference>
<gene>
    <name evidence="3" type="ORF">GCM10023307_26570</name>
</gene>
<keyword evidence="3" id="KW-0378">Hydrolase</keyword>
<evidence type="ECO:0000256" key="1">
    <source>
        <dbReference type="SAM" id="MobiDB-lite"/>
    </source>
</evidence>
<dbReference type="Proteomes" id="UP001499959">
    <property type="component" value="Unassembled WGS sequence"/>
</dbReference>
<dbReference type="Pfam" id="PF12697">
    <property type="entry name" value="Abhydrolase_6"/>
    <property type="match status" value="1"/>
</dbReference>
<dbReference type="GO" id="GO:0016787">
    <property type="term" value="F:hydrolase activity"/>
    <property type="evidence" value="ECO:0007669"/>
    <property type="project" value="UniProtKB-KW"/>
</dbReference>
<evidence type="ECO:0000313" key="3">
    <source>
        <dbReference type="EMBL" id="GAA4799023.1"/>
    </source>
</evidence>
<organism evidence="3 4">
    <name type="scientific">Lysobacter hankyongensis</name>
    <dbReference type="NCBI Taxonomy" id="1176535"/>
    <lineage>
        <taxon>Bacteria</taxon>
        <taxon>Pseudomonadati</taxon>
        <taxon>Pseudomonadota</taxon>
        <taxon>Gammaproteobacteria</taxon>
        <taxon>Lysobacterales</taxon>
        <taxon>Lysobacteraceae</taxon>
        <taxon>Lysobacter</taxon>
    </lineage>
</organism>
<dbReference type="InterPro" id="IPR000073">
    <property type="entry name" value="AB_hydrolase_1"/>
</dbReference>
<accession>A0ABP9BTJ9</accession>
<feature type="region of interest" description="Disordered" evidence="1">
    <location>
        <begin position="282"/>
        <end position="307"/>
    </location>
</feature>
<comment type="caution">
    <text evidence="3">The sequence shown here is derived from an EMBL/GenBank/DDBJ whole genome shotgun (WGS) entry which is preliminary data.</text>
</comment>
<evidence type="ECO:0000259" key="2">
    <source>
        <dbReference type="Pfam" id="PF12697"/>
    </source>
</evidence>
<sequence length="307" mass="34574">MTRGRRPRMHPRNPVTDTLVFSHANGFPLPVYRRMLESLRPDFDSAGVLRFGHDPSRPVTVGWPYLVDELVEFVNALPDRGGPLWLVGHSLGGYLSVLAAERLHPRVAGIVLLDSPVIAGVSAAMVRFGRATGLDRLVMPLRQTLQRRKHWPDVDAVHAHYAAKTMFARWDPRMLRDYAEHCTISDGRGQRELLFDREIEYRIYRSLPTARVADTGAKLRVPVAFIGGRRSREVRHVGLGATRALVGPRLYWTGGSHLFPMETPDETARLIRDAIDAMRDHADRPAETAPRGDIAPRHPADRMRETA</sequence>
<proteinExistence type="predicted"/>
<dbReference type="InterPro" id="IPR029058">
    <property type="entry name" value="AB_hydrolase_fold"/>
</dbReference>
<protein>
    <submittedName>
        <fullName evidence="3">Alpha/beta hydrolase</fullName>
    </submittedName>
</protein>
<keyword evidence="4" id="KW-1185">Reference proteome</keyword>
<feature type="compositionally biased region" description="Basic and acidic residues" evidence="1">
    <location>
        <begin position="294"/>
        <end position="307"/>
    </location>
</feature>
<dbReference type="Gene3D" id="3.40.50.1820">
    <property type="entry name" value="alpha/beta hydrolase"/>
    <property type="match status" value="1"/>
</dbReference>
<dbReference type="SUPFAM" id="SSF53474">
    <property type="entry name" value="alpha/beta-Hydrolases"/>
    <property type="match status" value="1"/>
</dbReference>